<dbReference type="Gene3D" id="3.10.10.10">
    <property type="entry name" value="HIV Type 1 Reverse Transcriptase, subunit A, domain 1"/>
    <property type="match status" value="1"/>
</dbReference>
<dbReference type="PROSITE" id="PS50878">
    <property type="entry name" value="RT_POL"/>
    <property type="match status" value="1"/>
</dbReference>
<dbReference type="OrthoDB" id="2431547at2759"/>
<proteinExistence type="predicted"/>
<sequence>MSPWGAPVLFVKKKDGSLRLCIDYRQLNKVTIKNKYLLPRIDDLFDQLKGGAVFSKIELRFRNYQLKVKECDVPKIAFRTRYGYYEFLVMSFGLTNAPVAFMDLVNRIFQPYLDRFLVVFIDDILIYSKTKSEHAQHLRVVL</sequence>
<accession>A0A8J6DDB5</accession>
<dbReference type="SUPFAM" id="SSF56672">
    <property type="entry name" value="DNA/RNA polymerases"/>
    <property type="match status" value="1"/>
</dbReference>
<organism evidence="2 3">
    <name type="scientific">Gossypium anomalum</name>
    <dbReference type="NCBI Taxonomy" id="47600"/>
    <lineage>
        <taxon>Eukaryota</taxon>
        <taxon>Viridiplantae</taxon>
        <taxon>Streptophyta</taxon>
        <taxon>Embryophyta</taxon>
        <taxon>Tracheophyta</taxon>
        <taxon>Spermatophyta</taxon>
        <taxon>Magnoliopsida</taxon>
        <taxon>eudicotyledons</taxon>
        <taxon>Gunneridae</taxon>
        <taxon>Pentapetalae</taxon>
        <taxon>rosids</taxon>
        <taxon>malvids</taxon>
        <taxon>Malvales</taxon>
        <taxon>Malvaceae</taxon>
        <taxon>Malvoideae</taxon>
        <taxon>Gossypium</taxon>
    </lineage>
</organism>
<dbReference type="Proteomes" id="UP000701853">
    <property type="component" value="Chromosome 2"/>
</dbReference>
<dbReference type="PANTHER" id="PTHR24559:SF444">
    <property type="entry name" value="REVERSE TRANSCRIPTASE DOMAIN-CONTAINING PROTEIN"/>
    <property type="match status" value="1"/>
</dbReference>
<dbReference type="InterPro" id="IPR000477">
    <property type="entry name" value="RT_dom"/>
</dbReference>
<dbReference type="EMBL" id="JAHUZN010000002">
    <property type="protein sequence ID" value="KAG8500543.1"/>
    <property type="molecule type" value="Genomic_DNA"/>
</dbReference>
<dbReference type="AlphaFoldDB" id="A0A8J6DDB5"/>
<name>A0A8J6DDB5_9ROSI</name>
<feature type="domain" description="Reverse transcriptase" evidence="1">
    <location>
        <begin position="1"/>
        <end position="142"/>
    </location>
</feature>
<keyword evidence="3" id="KW-1185">Reference proteome</keyword>
<comment type="caution">
    <text evidence="2">The sequence shown here is derived from an EMBL/GenBank/DDBJ whole genome shotgun (WGS) entry which is preliminary data.</text>
</comment>
<dbReference type="InterPro" id="IPR043502">
    <property type="entry name" value="DNA/RNA_pol_sf"/>
</dbReference>
<dbReference type="Pfam" id="PF00078">
    <property type="entry name" value="RVT_1"/>
    <property type="match status" value="1"/>
</dbReference>
<protein>
    <recommendedName>
        <fullName evidence="1">Reverse transcriptase domain-containing protein</fullName>
    </recommendedName>
</protein>
<dbReference type="InterPro" id="IPR053134">
    <property type="entry name" value="RNA-dir_DNA_polymerase"/>
</dbReference>
<dbReference type="Gene3D" id="3.30.70.270">
    <property type="match status" value="1"/>
</dbReference>
<gene>
    <name evidence="2" type="ORF">CXB51_002671</name>
</gene>
<evidence type="ECO:0000313" key="2">
    <source>
        <dbReference type="EMBL" id="KAG8500543.1"/>
    </source>
</evidence>
<dbReference type="InterPro" id="IPR043128">
    <property type="entry name" value="Rev_trsase/Diguanyl_cyclase"/>
</dbReference>
<dbReference type="PANTHER" id="PTHR24559">
    <property type="entry name" value="TRANSPOSON TY3-I GAG-POL POLYPROTEIN"/>
    <property type="match status" value="1"/>
</dbReference>
<dbReference type="CDD" id="cd01647">
    <property type="entry name" value="RT_LTR"/>
    <property type="match status" value="1"/>
</dbReference>
<evidence type="ECO:0000259" key="1">
    <source>
        <dbReference type="PROSITE" id="PS50878"/>
    </source>
</evidence>
<reference evidence="2 3" key="1">
    <citation type="journal article" date="2021" name="bioRxiv">
        <title>The Gossypium anomalum genome as a resource for cotton improvement and evolutionary analysis of hybrid incompatibility.</title>
        <authorList>
            <person name="Grover C.E."/>
            <person name="Yuan D."/>
            <person name="Arick M.A."/>
            <person name="Miller E.R."/>
            <person name="Hu G."/>
            <person name="Peterson D.G."/>
            <person name="Wendel J.F."/>
            <person name="Udall J.A."/>
        </authorList>
    </citation>
    <scope>NUCLEOTIDE SEQUENCE [LARGE SCALE GENOMIC DNA]</scope>
    <source>
        <strain evidence="2">JFW-Udall</strain>
        <tissue evidence="2">Leaf</tissue>
    </source>
</reference>
<evidence type="ECO:0000313" key="3">
    <source>
        <dbReference type="Proteomes" id="UP000701853"/>
    </source>
</evidence>